<dbReference type="Gene3D" id="3.50.50.60">
    <property type="entry name" value="FAD/NAD(P)-binding domain"/>
    <property type="match status" value="1"/>
</dbReference>
<organism evidence="3 4">
    <name type="scientific">Roseomonas marmotae</name>
    <dbReference type="NCBI Taxonomy" id="2768161"/>
    <lineage>
        <taxon>Bacteria</taxon>
        <taxon>Pseudomonadati</taxon>
        <taxon>Pseudomonadota</taxon>
        <taxon>Alphaproteobacteria</taxon>
        <taxon>Acetobacterales</taxon>
        <taxon>Roseomonadaceae</taxon>
        <taxon>Roseomonas</taxon>
    </lineage>
</organism>
<dbReference type="RefSeq" id="WP_207445520.1">
    <property type="nucleotide sequence ID" value="NZ_CP061091.1"/>
</dbReference>
<evidence type="ECO:0000313" key="4">
    <source>
        <dbReference type="Proteomes" id="UP001518990"/>
    </source>
</evidence>
<proteinExistence type="predicted"/>
<dbReference type="Proteomes" id="UP001518990">
    <property type="component" value="Unassembled WGS sequence"/>
</dbReference>
<dbReference type="InterPro" id="IPR036188">
    <property type="entry name" value="FAD/NAD-bd_sf"/>
</dbReference>
<dbReference type="EMBL" id="JACTNF010000003">
    <property type="protein sequence ID" value="MBO1073943.1"/>
    <property type="molecule type" value="Genomic_DNA"/>
</dbReference>
<dbReference type="SUPFAM" id="SSF51905">
    <property type="entry name" value="FAD/NAD(P)-binding domain"/>
    <property type="match status" value="1"/>
</dbReference>
<sequence>MNETRFEVLVVGGGGAGCSAALHLARRGVKVALLERGLVGGQASGVNYGGVRQQGRNPAELPIARRSRELWGRMKELAGTEAEFTVTGHLKLARSDAEEAELVAYLDVAKAHGLPLRMVGRNAIHDEYPWLGPQVVAGSFAPEDGSANPRLLAPALARAARDAGATIHERMEVLEYTHDGTLFHLHTVGGHDFIAPVLLNLAGFWGGRIAAAFGEPVPVEPLSPNMLVTEPMRYFIEPNLGVVGGNVYLRQIPRGNVIIGAGYGESRPGAPGETPWARPLPEATLAGARLAIALVPALEGAQIIRSWTGIDGRMPDRIPVIGPSSTTPGLFHAFGFSGHGFQLGPAIGAIMSELVLDGRTDIPLEAFRITRFAMQGAEAD</sequence>
<dbReference type="Gene3D" id="3.30.9.10">
    <property type="entry name" value="D-Amino Acid Oxidase, subunit A, domain 2"/>
    <property type="match status" value="1"/>
</dbReference>
<dbReference type="PANTHER" id="PTHR13847">
    <property type="entry name" value="SARCOSINE DEHYDROGENASE-RELATED"/>
    <property type="match status" value="1"/>
</dbReference>
<dbReference type="PANTHER" id="PTHR13847:SF287">
    <property type="entry name" value="FAD-DEPENDENT OXIDOREDUCTASE DOMAIN-CONTAINING PROTEIN 1"/>
    <property type="match status" value="1"/>
</dbReference>
<dbReference type="Pfam" id="PF01266">
    <property type="entry name" value="DAO"/>
    <property type="match status" value="1"/>
</dbReference>
<reference evidence="3 4" key="1">
    <citation type="submission" date="2020-09" db="EMBL/GenBank/DDBJ databases">
        <title>Roseomonas.</title>
        <authorList>
            <person name="Zhu W."/>
        </authorList>
    </citation>
    <scope>NUCLEOTIDE SEQUENCE [LARGE SCALE GENOMIC DNA]</scope>
    <source>
        <strain evidence="3 4">1311</strain>
    </source>
</reference>
<accession>A0ABS3K904</accession>
<evidence type="ECO:0000313" key="3">
    <source>
        <dbReference type="EMBL" id="MBO1073943.1"/>
    </source>
</evidence>
<name>A0ABS3K904_9PROT</name>
<evidence type="ECO:0000256" key="1">
    <source>
        <dbReference type="ARBA" id="ARBA00023002"/>
    </source>
</evidence>
<comment type="caution">
    <text evidence="3">The sequence shown here is derived from an EMBL/GenBank/DDBJ whole genome shotgun (WGS) entry which is preliminary data.</text>
</comment>
<evidence type="ECO:0000259" key="2">
    <source>
        <dbReference type="Pfam" id="PF01266"/>
    </source>
</evidence>
<protein>
    <submittedName>
        <fullName evidence="3">FAD-binding oxidoreductase</fullName>
    </submittedName>
</protein>
<gene>
    <name evidence="3" type="ORF">IAI60_04925</name>
</gene>
<dbReference type="InterPro" id="IPR006076">
    <property type="entry name" value="FAD-dep_OxRdtase"/>
</dbReference>
<keyword evidence="4" id="KW-1185">Reference proteome</keyword>
<dbReference type="PROSITE" id="PS51257">
    <property type="entry name" value="PROKAR_LIPOPROTEIN"/>
    <property type="match status" value="1"/>
</dbReference>
<feature type="domain" description="FAD dependent oxidoreductase" evidence="2">
    <location>
        <begin position="8"/>
        <end position="354"/>
    </location>
</feature>
<keyword evidence="1" id="KW-0560">Oxidoreductase</keyword>